<feature type="transmembrane region" description="Helical" evidence="1">
    <location>
        <begin position="137"/>
        <end position="155"/>
    </location>
</feature>
<sequence>MPGTPEPVVGSAVVTLGLAVATGTLVAVVPLVVGRRPSPRRYAAVGGGVYALVVGGLWAVPRIGVAGLGCSLPGDAGTCGPFALIGVLVLAGQGAVALYTHGEYGYVVPLGATASVTLVLAWSFLRIGGESDPMTLYALFFGPAAVGVTCVLGVCEGIVRRRRGTAVTAS</sequence>
<dbReference type="Proteomes" id="UP000608662">
    <property type="component" value="Unassembled WGS sequence"/>
</dbReference>
<dbReference type="AlphaFoldDB" id="A0A847UCU9"/>
<dbReference type="OrthoDB" id="270068at2157"/>
<dbReference type="RefSeq" id="WP_170092744.1">
    <property type="nucleotide sequence ID" value="NZ_WOYG01000001.1"/>
</dbReference>
<feature type="transmembrane region" description="Helical" evidence="1">
    <location>
        <begin position="42"/>
        <end position="60"/>
    </location>
</feature>
<evidence type="ECO:0000313" key="3">
    <source>
        <dbReference type="Proteomes" id="UP000608662"/>
    </source>
</evidence>
<protein>
    <submittedName>
        <fullName evidence="2">Uncharacterized protein</fullName>
    </submittedName>
</protein>
<evidence type="ECO:0000256" key="1">
    <source>
        <dbReference type="SAM" id="Phobius"/>
    </source>
</evidence>
<keyword evidence="1" id="KW-0472">Membrane</keyword>
<accession>A0A847UCU9</accession>
<evidence type="ECO:0000313" key="2">
    <source>
        <dbReference type="EMBL" id="NLV08771.1"/>
    </source>
</evidence>
<organism evidence="2 3">
    <name type="scientific">Halomicrobium mukohataei</name>
    <dbReference type="NCBI Taxonomy" id="57705"/>
    <lineage>
        <taxon>Archaea</taxon>
        <taxon>Methanobacteriati</taxon>
        <taxon>Methanobacteriota</taxon>
        <taxon>Stenosarchaea group</taxon>
        <taxon>Halobacteria</taxon>
        <taxon>Halobacteriales</taxon>
        <taxon>Haloarculaceae</taxon>
        <taxon>Halomicrobium</taxon>
    </lineage>
</organism>
<name>A0A847UCU9_9EURY</name>
<comment type="caution">
    <text evidence="2">The sequence shown here is derived from an EMBL/GenBank/DDBJ whole genome shotgun (WGS) entry which is preliminary data.</text>
</comment>
<keyword evidence="1" id="KW-0812">Transmembrane</keyword>
<feature type="transmembrane region" description="Helical" evidence="1">
    <location>
        <begin position="80"/>
        <end position="99"/>
    </location>
</feature>
<feature type="transmembrane region" description="Helical" evidence="1">
    <location>
        <begin position="12"/>
        <end position="33"/>
    </location>
</feature>
<gene>
    <name evidence="2" type="ORF">GOC74_02325</name>
</gene>
<proteinExistence type="predicted"/>
<feature type="transmembrane region" description="Helical" evidence="1">
    <location>
        <begin position="106"/>
        <end position="125"/>
    </location>
</feature>
<reference evidence="2" key="1">
    <citation type="submission" date="2019-12" db="EMBL/GenBank/DDBJ databases">
        <title>Whole-genome sequence of Halomicrobium mukohataei pws1.</title>
        <authorList>
            <person name="Verma D.K."/>
            <person name="Gopal K."/>
            <person name="Prasad E.S."/>
        </authorList>
    </citation>
    <scope>NUCLEOTIDE SEQUENCE</scope>
    <source>
        <strain evidence="2">Pws1</strain>
    </source>
</reference>
<dbReference type="EMBL" id="WOYG01000001">
    <property type="protein sequence ID" value="NLV08771.1"/>
    <property type="molecule type" value="Genomic_DNA"/>
</dbReference>
<keyword evidence="1" id="KW-1133">Transmembrane helix</keyword>